<evidence type="ECO:0000256" key="2">
    <source>
        <dbReference type="ARBA" id="ARBA00008114"/>
    </source>
</evidence>
<evidence type="ECO:0000313" key="9">
    <source>
        <dbReference type="EMBL" id="AFL87097.1"/>
    </source>
</evidence>
<dbReference type="NCBIfam" id="TIGR01297">
    <property type="entry name" value="CDF"/>
    <property type="match status" value="1"/>
</dbReference>
<keyword evidence="4" id="KW-0812">Transmembrane</keyword>
<dbReference type="GO" id="GO:0005886">
    <property type="term" value="C:plasma membrane"/>
    <property type="evidence" value="ECO:0007669"/>
    <property type="project" value="TreeGrafter"/>
</dbReference>
<comment type="similarity">
    <text evidence="2">Belongs to the cation diffusion facilitator (CDF) transporter (TC 2.A.4) family.</text>
</comment>
<feature type="domain" description="Cation efflux protein transmembrane" evidence="7">
    <location>
        <begin position="34"/>
        <end position="236"/>
    </location>
</feature>
<keyword evidence="3" id="KW-0813">Transport</keyword>
<keyword evidence="5" id="KW-1133">Transmembrane helix</keyword>
<dbReference type="SUPFAM" id="SSF160240">
    <property type="entry name" value="Cation efflux protein cytoplasmic domain-like"/>
    <property type="match status" value="3"/>
</dbReference>
<proteinExistence type="inferred from homology"/>
<dbReference type="GO" id="GO:0006882">
    <property type="term" value="P:intracellular zinc ion homeostasis"/>
    <property type="evidence" value="ECO:0007669"/>
    <property type="project" value="TreeGrafter"/>
</dbReference>
<feature type="domain" description="Cation efflux protein cytoplasmic" evidence="8">
    <location>
        <begin position="411"/>
        <end position="484"/>
    </location>
</feature>
<evidence type="ECO:0000256" key="3">
    <source>
        <dbReference type="ARBA" id="ARBA00022448"/>
    </source>
</evidence>
<accession>I3ZCX9</accession>
<reference evidence="9 10" key="1">
    <citation type="submission" date="2012-06" db="EMBL/GenBank/DDBJ databases">
        <title>Complete genome of Terriglobus roseus DSM 18391.</title>
        <authorList>
            <consortium name="US DOE Joint Genome Institute (JGI-PGF)"/>
            <person name="Lucas S."/>
            <person name="Copeland A."/>
            <person name="Lapidus A."/>
            <person name="Glavina del Rio T."/>
            <person name="Dalin E."/>
            <person name="Tice H."/>
            <person name="Bruce D."/>
            <person name="Goodwin L."/>
            <person name="Pitluck S."/>
            <person name="Peters L."/>
            <person name="Mikhailova N."/>
            <person name="Munk A.C.C."/>
            <person name="Kyrpides N."/>
            <person name="Mavromatis K."/>
            <person name="Ivanova N."/>
            <person name="Brettin T."/>
            <person name="Detter J.C."/>
            <person name="Han C."/>
            <person name="Larimer F."/>
            <person name="Land M."/>
            <person name="Hauser L."/>
            <person name="Markowitz V."/>
            <person name="Cheng J.-F."/>
            <person name="Hugenholtz P."/>
            <person name="Woyke T."/>
            <person name="Wu D."/>
            <person name="Brambilla E."/>
            <person name="Klenk H.-P."/>
            <person name="Eisen J.A."/>
        </authorList>
    </citation>
    <scope>NUCLEOTIDE SEQUENCE [LARGE SCALE GENOMIC DNA]</scope>
    <source>
        <strain evidence="10">DSM 18391 / NRRL B-41598 / KBS 63</strain>
    </source>
</reference>
<dbReference type="PANTHER" id="PTHR43840:SF15">
    <property type="entry name" value="MITOCHONDRIAL METAL TRANSPORTER 1-RELATED"/>
    <property type="match status" value="1"/>
</dbReference>
<dbReference type="AlphaFoldDB" id="I3ZCX9"/>
<dbReference type="Proteomes" id="UP000006056">
    <property type="component" value="Chromosome"/>
</dbReference>
<dbReference type="InterPro" id="IPR027470">
    <property type="entry name" value="Cation_efflux_CTD"/>
</dbReference>
<dbReference type="GO" id="GO:0015341">
    <property type="term" value="F:zinc efflux antiporter activity"/>
    <property type="evidence" value="ECO:0007669"/>
    <property type="project" value="TreeGrafter"/>
</dbReference>
<organism evidence="9 10">
    <name type="scientific">Terriglobus roseus (strain DSM 18391 / NRRL B-41598 / KBS 63)</name>
    <dbReference type="NCBI Taxonomy" id="926566"/>
    <lineage>
        <taxon>Bacteria</taxon>
        <taxon>Pseudomonadati</taxon>
        <taxon>Acidobacteriota</taxon>
        <taxon>Terriglobia</taxon>
        <taxon>Terriglobales</taxon>
        <taxon>Acidobacteriaceae</taxon>
        <taxon>Terriglobus</taxon>
    </lineage>
</organism>
<dbReference type="PANTHER" id="PTHR43840">
    <property type="entry name" value="MITOCHONDRIAL METAL TRANSPORTER 1-RELATED"/>
    <property type="match status" value="1"/>
</dbReference>
<dbReference type="STRING" id="926566.Terro_0765"/>
<dbReference type="KEGG" id="trs:Terro_0765"/>
<dbReference type="InterPro" id="IPR027469">
    <property type="entry name" value="Cation_efflux_TMD_sf"/>
</dbReference>
<dbReference type="InterPro" id="IPR058533">
    <property type="entry name" value="Cation_efflux_TM"/>
</dbReference>
<evidence type="ECO:0000313" key="10">
    <source>
        <dbReference type="Proteomes" id="UP000006056"/>
    </source>
</evidence>
<evidence type="ECO:0000256" key="6">
    <source>
        <dbReference type="ARBA" id="ARBA00023136"/>
    </source>
</evidence>
<dbReference type="eggNOG" id="COG0053">
    <property type="taxonomic scope" value="Bacteria"/>
</dbReference>
<evidence type="ECO:0000259" key="7">
    <source>
        <dbReference type="Pfam" id="PF01545"/>
    </source>
</evidence>
<comment type="subcellular location">
    <subcellularLocation>
        <location evidence="1">Membrane</location>
        <topology evidence="1">Multi-pass membrane protein</topology>
    </subcellularLocation>
</comment>
<protein>
    <submittedName>
        <fullName evidence="9">Cation diffusion facilitator family transporter</fullName>
    </submittedName>
</protein>
<dbReference type="Pfam" id="PF16916">
    <property type="entry name" value="ZT_dimer"/>
    <property type="match status" value="3"/>
</dbReference>
<dbReference type="InterPro" id="IPR050291">
    <property type="entry name" value="CDF_Transporter"/>
</dbReference>
<gene>
    <name evidence="9" type="ordered locus">Terro_0765</name>
</gene>
<dbReference type="RefSeq" id="WP_014784666.1">
    <property type="nucleotide sequence ID" value="NC_018014.1"/>
</dbReference>
<keyword evidence="10" id="KW-1185">Reference proteome</keyword>
<dbReference type="EMBL" id="CP003379">
    <property type="protein sequence ID" value="AFL87097.1"/>
    <property type="molecule type" value="Genomic_DNA"/>
</dbReference>
<feature type="domain" description="Cation efflux protein cytoplasmic" evidence="8">
    <location>
        <begin position="335"/>
        <end position="394"/>
    </location>
</feature>
<dbReference type="HOGENOM" id="CLU_044569_0_0_0"/>
<dbReference type="Gene3D" id="1.20.1510.10">
    <property type="entry name" value="Cation efflux protein transmembrane domain"/>
    <property type="match status" value="1"/>
</dbReference>
<feature type="domain" description="Cation efflux protein cytoplasmic" evidence="8">
    <location>
        <begin position="241"/>
        <end position="311"/>
    </location>
</feature>
<dbReference type="SUPFAM" id="SSF161111">
    <property type="entry name" value="Cation efflux protein transmembrane domain-like"/>
    <property type="match status" value="1"/>
</dbReference>
<dbReference type="GO" id="GO:0015086">
    <property type="term" value="F:cadmium ion transmembrane transporter activity"/>
    <property type="evidence" value="ECO:0007669"/>
    <property type="project" value="TreeGrafter"/>
</dbReference>
<dbReference type="Pfam" id="PF01545">
    <property type="entry name" value="Cation_efflux"/>
    <property type="match status" value="1"/>
</dbReference>
<dbReference type="InterPro" id="IPR036837">
    <property type="entry name" value="Cation_efflux_CTD_sf"/>
</dbReference>
<keyword evidence="6" id="KW-0472">Membrane</keyword>
<dbReference type="Gene3D" id="3.30.70.1350">
    <property type="entry name" value="Cation efflux protein, cytoplasmic domain"/>
    <property type="match status" value="3"/>
</dbReference>
<evidence type="ECO:0000256" key="4">
    <source>
        <dbReference type="ARBA" id="ARBA00022692"/>
    </source>
</evidence>
<sequence>MPDPMQNAHPQSTRDPDGVIHAESAAKQSAALGSVLAASGITLLKVITGLSTGSLGMLSEAAHSTIDLMASGLTLFSVRVSDRPPDDDHTYGHGRVESLSAFVETVLMLGSSIWIIVEAVRRILRFHRGEALDLHASIWPVLVLILSIAVDYTRSRHLARVAHMVHSQALQAEALHFGTDIWSSAAVLLGLGASFAGQHFHIRVLELADPAAALLVSCIILKVTYQLAHETVNALLDATTPEMRRELTEAIRGVNGVLFVDDLRMRRAGTRYFADVAIGMHRNTTFQRSEQIVMAATEAVQKVMPGTDVVVRTVAVATGEESVFDRVRAVAQRANLGIHDVTVQQMDGGLAVELHLELPEHMPLREAHETATHIEADMKREVPEIRSVITHIEAEESTIEPAVRLQDDRALEDEVRRAAEGFPEIEDVHNIVATRTGEHLQMSCHCSMPDDLPMGAVHRIISQMEASFLRERPEVDRLLIHPEPVTDNDR</sequence>
<name>I3ZCX9_TERRK</name>
<evidence type="ECO:0000259" key="8">
    <source>
        <dbReference type="Pfam" id="PF16916"/>
    </source>
</evidence>
<evidence type="ECO:0000256" key="1">
    <source>
        <dbReference type="ARBA" id="ARBA00004141"/>
    </source>
</evidence>
<dbReference type="InterPro" id="IPR002524">
    <property type="entry name" value="Cation_efflux"/>
</dbReference>
<dbReference type="GO" id="GO:0015093">
    <property type="term" value="F:ferrous iron transmembrane transporter activity"/>
    <property type="evidence" value="ECO:0007669"/>
    <property type="project" value="TreeGrafter"/>
</dbReference>
<evidence type="ECO:0000256" key="5">
    <source>
        <dbReference type="ARBA" id="ARBA00022989"/>
    </source>
</evidence>